<keyword evidence="3" id="KW-1185">Reference proteome</keyword>
<feature type="domain" description="Methyltransferase FkbM" evidence="1">
    <location>
        <begin position="49"/>
        <end position="170"/>
    </location>
</feature>
<evidence type="ECO:0000313" key="2">
    <source>
        <dbReference type="EMBL" id="MCC8363781.1"/>
    </source>
</evidence>
<dbReference type="SUPFAM" id="SSF53335">
    <property type="entry name" value="S-adenosyl-L-methionine-dependent methyltransferases"/>
    <property type="match status" value="1"/>
</dbReference>
<evidence type="ECO:0000259" key="1">
    <source>
        <dbReference type="Pfam" id="PF05050"/>
    </source>
</evidence>
<gene>
    <name evidence="2" type="ORF">LK996_11930</name>
</gene>
<name>A0ABS8JJK2_9GAMM</name>
<dbReference type="RefSeq" id="WP_230527586.1">
    <property type="nucleotide sequence ID" value="NZ_JAJGAK010000003.1"/>
</dbReference>
<dbReference type="InterPro" id="IPR006342">
    <property type="entry name" value="FkbM_mtfrase"/>
</dbReference>
<dbReference type="PANTHER" id="PTHR34203">
    <property type="entry name" value="METHYLTRANSFERASE, FKBM FAMILY PROTEIN"/>
    <property type="match status" value="1"/>
</dbReference>
<dbReference type="InterPro" id="IPR052514">
    <property type="entry name" value="SAM-dependent_MTase"/>
</dbReference>
<accession>A0ABS8JJK2</accession>
<proteinExistence type="predicted"/>
<keyword evidence="2" id="KW-0808">Transferase</keyword>
<reference evidence="2" key="1">
    <citation type="submission" date="2021-10" db="EMBL/GenBank/DDBJ databases">
        <authorList>
            <person name="Lyu M."/>
            <person name="Wang X."/>
            <person name="Meng X."/>
            <person name="Xu K."/>
        </authorList>
    </citation>
    <scope>NUCLEOTIDE SEQUENCE</scope>
    <source>
        <strain evidence="2">A6</strain>
    </source>
</reference>
<dbReference type="Pfam" id="PF05050">
    <property type="entry name" value="Methyltransf_21"/>
    <property type="match status" value="1"/>
</dbReference>
<organism evidence="2 3">
    <name type="scientific">Noviluteimonas lactosilytica</name>
    <dbReference type="NCBI Taxonomy" id="2888523"/>
    <lineage>
        <taxon>Bacteria</taxon>
        <taxon>Pseudomonadati</taxon>
        <taxon>Pseudomonadota</taxon>
        <taxon>Gammaproteobacteria</taxon>
        <taxon>Lysobacterales</taxon>
        <taxon>Lysobacteraceae</taxon>
        <taxon>Noviluteimonas</taxon>
    </lineage>
</organism>
<dbReference type="GO" id="GO:0032259">
    <property type="term" value="P:methylation"/>
    <property type="evidence" value="ECO:0007669"/>
    <property type="project" value="UniProtKB-KW"/>
</dbReference>
<evidence type="ECO:0000313" key="3">
    <source>
        <dbReference type="Proteomes" id="UP001165293"/>
    </source>
</evidence>
<dbReference type="EMBL" id="JAJGAK010000003">
    <property type="protein sequence ID" value="MCC8363781.1"/>
    <property type="molecule type" value="Genomic_DNA"/>
</dbReference>
<dbReference type="Proteomes" id="UP001165293">
    <property type="component" value="Unassembled WGS sequence"/>
</dbReference>
<dbReference type="InterPro" id="IPR029063">
    <property type="entry name" value="SAM-dependent_MTases_sf"/>
</dbReference>
<dbReference type="PANTHER" id="PTHR34203:SF15">
    <property type="entry name" value="SLL1173 PROTEIN"/>
    <property type="match status" value="1"/>
</dbReference>
<sequence>MTSFIYEGKEVRWVGTYTGSFAVIHQGRFYEQPFLEEVRALGLRGTYLDIGTNVGTHAVYFGLFCADRVIGFEPVPRFRARALQNIEANQLEGTVEVMPFGLAEASTSIPFDAAGPGTMLECRKLDDLLPDLTGVTFVKMDIEGNEPRALLGGREFFQRNRPVIAAEVLGSIDTLRDAAESIGYRLTGKVYPSAPESPMVELVPR</sequence>
<keyword evidence="2" id="KW-0489">Methyltransferase</keyword>
<comment type="caution">
    <text evidence="2">The sequence shown here is derived from an EMBL/GenBank/DDBJ whole genome shotgun (WGS) entry which is preliminary data.</text>
</comment>
<dbReference type="Gene3D" id="3.40.50.150">
    <property type="entry name" value="Vaccinia Virus protein VP39"/>
    <property type="match status" value="1"/>
</dbReference>
<protein>
    <submittedName>
        <fullName evidence="2">FkbM family methyltransferase</fullName>
    </submittedName>
</protein>
<dbReference type="GO" id="GO:0008168">
    <property type="term" value="F:methyltransferase activity"/>
    <property type="evidence" value="ECO:0007669"/>
    <property type="project" value="UniProtKB-KW"/>
</dbReference>
<dbReference type="NCBIfam" id="TIGR01444">
    <property type="entry name" value="fkbM_fam"/>
    <property type="match status" value="1"/>
</dbReference>